<dbReference type="NCBIfam" id="TIGR00207">
    <property type="entry name" value="fliG"/>
    <property type="match status" value="1"/>
</dbReference>
<dbReference type="Proteomes" id="UP000600449">
    <property type="component" value="Unassembled WGS sequence"/>
</dbReference>
<evidence type="ECO:0000313" key="16">
    <source>
        <dbReference type="Proteomes" id="UP000600449"/>
    </source>
</evidence>
<keyword evidence="6 11" id="KW-0145">Chemotaxis</keyword>
<keyword evidence="11" id="KW-0997">Cell inner membrane</keyword>
<evidence type="ECO:0000256" key="2">
    <source>
        <dbReference type="ARBA" id="ARBA00004413"/>
    </source>
</evidence>
<evidence type="ECO:0000256" key="4">
    <source>
        <dbReference type="ARBA" id="ARBA00021870"/>
    </source>
</evidence>
<gene>
    <name evidence="15" type="primary">fliG</name>
    <name evidence="15" type="ORF">GCM10011322_11600</name>
</gene>
<evidence type="ECO:0000256" key="5">
    <source>
        <dbReference type="ARBA" id="ARBA00022475"/>
    </source>
</evidence>
<evidence type="ECO:0000256" key="7">
    <source>
        <dbReference type="ARBA" id="ARBA00022779"/>
    </source>
</evidence>
<proteinExistence type="inferred from homology"/>
<dbReference type="InterPro" id="IPR011002">
    <property type="entry name" value="FliG_a-hlx"/>
</dbReference>
<dbReference type="InterPro" id="IPR032779">
    <property type="entry name" value="FliG_M"/>
</dbReference>
<evidence type="ECO:0000256" key="6">
    <source>
        <dbReference type="ARBA" id="ARBA00022500"/>
    </source>
</evidence>
<comment type="subcellular location">
    <subcellularLocation>
        <location evidence="1 11">Bacterial flagellum basal body</location>
    </subcellularLocation>
    <subcellularLocation>
        <location evidence="11">Cell inner membrane</location>
        <topology evidence="11">Peripheral membrane protein</topology>
        <orientation evidence="11">Cytoplasmic side</orientation>
    </subcellularLocation>
    <subcellularLocation>
        <location evidence="2">Cell membrane</location>
        <topology evidence="2">Peripheral membrane protein</topology>
        <orientation evidence="2">Cytoplasmic side</orientation>
    </subcellularLocation>
</comment>
<evidence type="ECO:0000256" key="1">
    <source>
        <dbReference type="ARBA" id="ARBA00004117"/>
    </source>
</evidence>
<dbReference type="Pfam" id="PF14842">
    <property type="entry name" value="FliG_N"/>
    <property type="match status" value="1"/>
</dbReference>
<keyword evidence="5 11" id="KW-1003">Cell membrane</keyword>
<keyword evidence="15" id="KW-0969">Cilium</keyword>
<comment type="similarity">
    <text evidence="3 11">Belongs to the FliG family.</text>
</comment>
<dbReference type="SUPFAM" id="SSF48029">
    <property type="entry name" value="FliG"/>
    <property type="match status" value="2"/>
</dbReference>
<dbReference type="Pfam" id="PF01706">
    <property type="entry name" value="FliG_C"/>
    <property type="match status" value="1"/>
</dbReference>
<dbReference type="Gene3D" id="1.10.220.30">
    <property type="match status" value="3"/>
</dbReference>
<dbReference type="InterPro" id="IPR028263">
    <property type="entry name" value="FliG_N"/>
</dbReference>
<keyword evidence="15" id="KW-0282">Flagellum</keyword>
<reference evidence="15 16" key="1">
    <citation type="journal article" date="2014" name="Int. J. Syst. Evol. Microbiol.">
        <title>Complete genome sequence of Corynebacterium casei LMG S-19264T (=DSM 44701T), isolated from a smear-ripened cheese.</title>
        <authorList>
            <consortium name="US DOE Joint Genome Institute (JGI-PGF)"/>
            <person name="Walter F."/>
            <person name="Albersmeier A."/>
            <person name="Kalinowski J."/>
            <person name="Ruckert C."/>
        </authorList>
    </citation>
    <scope>NUCLEOTIDE SEQUENCE [LARGE SCALE GENOMIC DNA]</scope>
    <source>
        <strain evidence="15 16">CGMCC 1.9161</strain>
    </source>
</reference>
<evidence type="ECO:0000259" key="14">
    <source>
        <dbReference type="Pfam" id="PF14842"/>
    </source>
</evidence>
<dbReference type="GO" id="GO:0071973">
    <property type="term" value="P:bacterial-type flagellum-dependent cell motility"/>
    <property type="evidence" value="ECO:0007669"/>
    <property type="project" value="InterPro"/>
</dbReference>
<evidence type="ECO:0000256" key="9">
    <source>
        <dbReference type="ARBA" id="ARBA00023143"/>
    </source>
</evidence>
<evidence type="ECO:0000256" key="10">
    <source>
        <dbReference type="ARBA" id="ARBA00025598"/>
    </source>
</evidence>
<keyword evidence="16" id="KW-1185">Reference proteome</keyword>
<comment type="caution">
    <text evidence="15">The sequence shown here is derived from an EMBL/GenBank/DDBJ whole genome shotgun (WGS) entry which is preliminary data.</text>
</comment>
<accession>A0A917Q5K9</accession>
<evidence type="ECO:0000256" key="8">
    <source>
        <dbReference type="ARBA" id="ARBA00023136"/>
    </source>
</evidence>
<dbReference type="InterPro" id="IPR023087">
    <property type="entry name" value="Flg_Motor_Flig_C"/>
</dbReference>
<evidence type="ECO:0000313" key="15">
    <source>
        <dbReference type="EMBL" id="GGK26812.1"/>
    </source>
</evidence>
<dbReference type="GO" id="GO:0009425">
    <property type="term" value="C:bacterial-type flagellum basal body"/>
    <property type="evidence" value="ECO:0007669"/>
    <property type="project" value="UniProtKB-SubCell"/>
</dbReference>
<evidence type="ECO:0000256" key="3">
    <source>
        <dbReference type="ARBA" id="ARBA00010299"/>
    </source>
</evidence>
<dbReference type="PIRSF" id="PIRSF003161">
    <property type="entry name" value="FliG"/>
    <property type="match status" value="1"/>
</dbReference>
<dbReference type="GO" id="GO:0006935">
    <property type="term" value="P:chemotaxis"/>
    <property type="evidence" value="ECO:0007669"/>
    <property type="project" value="UniProtKB-KW"/>
</dbReference>
<feature type="domain" description="Flagellar motor switch protein FliG C-terminal" evidence="12">
    <location>
        <begin position="228"/>
        <end position="334"/>
    </location>
</feature>
<organism evidence="15 16">
    <name type="scientific">Salinarimonas ramus</name>
    <dbReference type="NCBI Taxonomy" id="690164"/>
    <lineage>
        <taxon>Bacteria</taxon>
        <taxon>Pseudomonadati</taxon>
        <taxon>Pseudomonadota</taxon>
        <taxon>Alphaproteobacteria</taxon>
        <taxon>Hyphomicrobiales</taxon>
        <taxon>Salinarimonadaceae</taxon>
        <taxon>Salinarimonas</taxon>
    </lineage>
</organism>
<name>A0A917Q5K9_9HYPH</name>
<evidence type="ECO:0000259" key="12">
    <source>
        <dbReference type="Pfam" id="PF01706"/>
    </source>
</evidence>
<keyword evidence="15" id="KW-0966">Cell projection</keyword>
<evidence type="ECO:0000256" key="11">
    <source>
        <dbReference type="PIRNR" id="PIRNR003161"/>
    </source>
</evidence>
<dbReference type="GO" id="GO:0003774">
    <property type="term" value="F:cytoskeletal motor activity"/>
    <property type="evidence" value="ECO:0007669"/>
    <property type="project" value="InterPro"/>
</dbReference>
<dbReference type="GO" id="GO:0005886">
    <property type="term" value="C:plasma membrane"/>
    <property type="evidence" value="ECO:0007669"/>
    <property type="project" value="UniProtKB-SubCell"/>
</dbReference>
<dbReference type="PRINTS" id="PR00954">
    <property type="entry name" value="FLGMOTORFLIG"/>
</dbReference>
<dbReference type="PANTHER" id="PTHR30534:SF0">
    <property type="entry name" value="FLAGELLAR MOTOR SWITCH PROTEIN FLIG"/>
    <property type="match status" value="1"/>
</dbReference>
<keyword evidence="7 11" id="KW-0283">Flagellar rotation</keyword>
<dbReference type="Pfam" id="PF14841">
    <property type="entry name" value="FliG_M"/>
    <property type="match status" value="1"/>
</dbReference>
<evidence type="ECO:0000259" key="13">
    <source>
        <dbReference type="Pfam" id="PF14841"/>
    </source>
</evidence>
<dbReference type="AlphaFoldDB" id="A0A917Q5K9"/>
<dbReference type="InterPro" id="IPR000090">
    <property type="entry name" value="Flg_Motor_Flig"/>
</dbReference>
<comment type="function">
    <text evidence="10 11">FliG is one of three proteins (FliG, FliN, FliM) that forms the rotor-mounted switch complex (C ring), located at the base of the basal body. This complex interacts with the CheY and CheZ chemotaxis proteins, in addition to contacting components of the motor that determine the direction of flagellar rotation.</text>
</comment>
<feature type="domain" description="Flagellar motor switch protein FliG N-terminal" evidence="14">
    <location>
        <begin position="18"/>
        <end position="118"/>
    </location>
</feature>
<keyword evidence="8 11" id="KW-0472">Membrane</keyword>
<feature type="domain" description="Flagellar motor switch protein FliG middle" evidence="13">
    <location>
        <begin position="127"/>
        <end position="199"/>
    </location>
</feature>
<dbReference type="EMBL" id="BMMF01000003">
    <property type="protein sequence ID" value="GGK26812.1"/>
    <property type="molecule type" value="Genomic_DNA"/>
</dbReference>
<dbReference type="PANTHER" id="PTHR30534">
    <property type="entry name" value="FLAGELLAR MOTOR SWITCH PROTEIN FLIG"/>
    <property type="match status" value="1"/>
</dbReference>
<protein>
    <recommendedName>
        <fullName evidence="4 11">Flagellar motor switch protein FliG</fullName>
    </recommendedName>
</protein>
<sequence>MAASALTAANAADEFDSLPGPQRAALFLLLLGEQHGKPIWAMLDEEEVRSVSHAMVQLGTVDASTVERLIVDFIQRLSNSSVSGSVERTEQLLMKVFPADQVAIIMAEIYNTSGKRIWTRLSQIDAEILANYLRSEYPQTVAVILSRVRPDHAARVLTMLPDDFALDVVNRMLKLETVQKEALHHIEETLRLEFVGAVAQTAKRDAHEAMAEVFNAFDRQTETRFLSALDDLNRDAAKRIRQLMFTFEDLTKLDPASAQTLIRQVDKTVLCKALKGSPEPVRTFFLGNMSSRAAKNLNEEMESLGPIRIKDVDEAQLAMVNLAKELADKGDIMISKNRAEEELIY</sequence>
<keyword evidence="9 11" id="KW-0975">Bacterial flagellum</keyword>
<dbReference type="RefSeq" id="WP_188910563.1">
    <property type="nucleotide sequence ID" value="NZ_BMMF01000003.1"/>
</dbReference>